<keyword evidence="3" id="KW-1185">Reference proteome</keyword>
<organism evidence="2 3">
    <name type="scientific">Sphaerisporangium krabiense</name>
    <dbReference type="NCBI Taxonomy" id="763782"/>
    <lineage>
        <taxon>Bacteria</taxon>
        <taxon>Bacillati</taxon>
        <taxon>Actinomycetota</taxon>
        <taxon>Actinomycetes</taxon>
        <taxon>Streptosporangiales</taxon>
        <taxon>Streptosporangiaceae</taxon>
        <taxon>Sphaerisporangium</taxon>
    </lineage>
</organism>
<gene>
    <name evidence="2" type="ORF">BJ981_006577</name>
</gene>
<name>A0A7W8ZB83_9ACTN</name>
<protein>
    <submittedName>
        <fullName evidence="2">Uncharacterized protein</fullName>
    </submittedName>
</protein>
<evidence type="ECO:0000313" key="3">
    <source>
        <dbReference type="Proteomes" id="UP000588112"/>
    </source>
</evidence>
<dbReference type="EMBL" id="JACHBR010000002">
    <property type="protein sequence ID" value="MBB5630813.1"/>
    <property type="molecule type" value="Genomic_DNA"/>
</dbReference>
<feature type="compositionally biased region" description="Basic and acidic residues" evidence="1">
    <location>
        <begin position="37"/>
        <end position="48"/>
    </location>
</feature>
<proteinExistence type="predicted"/>
<comment type="caution">
    <text evidence="2">The sequence shown here is derived from an EMBL/GenBank/DDBJ whole genome shotgun (WGS) entry which is preliminary data.</text>
</comment>
<accession>A0A7W8ZB83</accession>
<evidence type="ECO:0000313" key="2">
    <source>
        <dbReference type="EMBL" id="MBB5630813.1"/>
    </source>
</evidence>
<reference evidence="2 3" key="1">
    <citation type="submission" date="2020-08" db="EMBL/GenBank/DDBJ databases">
        <title>Sequencing the genomes of 1000 actinobacteria strains.</title>
        <authorList>
            <person name="Klenk H.-P."/>
        </authorList>
    </citation>
    <scope>NUCLEOTIDE SEQUENCE [LARGE SCALE GENOMIC DNA]</scope>
    <source>
        <strain evidence="2 3">DSM 45790</strain>
    </source>
</reference>
<sequence length="78" mass="8759">MWHYATLDVSSMKISFMSSRLGHGLMTILFEPLPPDESDRQLRPRDAQQARPLAEPLTRPIPHPIAPRRTGTLPGDVS</sequence>
<dbReference type="AlphaFoldDB" id="A0A7W8ZB83"/>
<feature type="region of interest" description="Disordered" evidence="1">
    <location>
        <begin position="34"/>
        <end position="78"/>
    </location>
</feature>
<evidence type="ECO:0000256" key="1">
    <source>
        <dbReference type="SAM" id="MobiDB-lite"/>
    </source>
</evidence>
<dbReference type="Proteomes" id="UP000588112">
    <property type="component" value="Unassembled WGS sequence"/>
</dbReference>